<dbReference type="EMBL" id="JACEFO010001732">
    <property type="protein sequence ID" value="KAF8715478.1"/>
    <property type="molecule type" value="Genomic_DNA"/>
</dbReference>
<feature type="compositionally biased region" description="Basic and acidic residues" evidence="1">
    <location>
        <begin position="77"/>
        <end position="91"/>
    </location>
</feature>
<comment type="caution">
    <text evidence="3">The sequence shown here is derived from an EMBL/GenBank/DDBJ whole genome shotgun (WGS) entry which is preliminary data.</text>
</comment>
<gene>
    <name evidence="3" type="ORF">HU200_027132</name>
</gene>
<evidence type="ECO:0000313" key="4">
    <source>
        <dbReference type="Proteomes" id="UP000636709"/>
    </source>
</evidence>
<keyword evidence="2" id="KW-0812">Transmembrane</keyword>
<feature type="compositionally biased region" description="Low complexity" evidence="1">
    <location>
        <begin position="164"/>
        <end position="175"/>
    </location>
</feature>
<keyword evidence="2" id="KW-1133">Transmembrane helix</keyword>
<accession>A0A835BUX2</accession>
<feature type="region of interest" description="Disordered" evidence="1">
    <location>
        <begin position="70"/>
        <end position="91"/>
    </location>
</feature>
<evidence type="ECO:0000256" key="2">
    <source>
        <dbReference type="SAM" id="Phobius"/>
    </source>
</evidence>
<keyword evidence="4" id="KW-1185">Reference proteome</keyword>
<dbReference type="AlphaFoldDB" id="A0A835BUX2"/>
<proteinExistence type="predicted"/>
<name>A0A835BUX2_9POAL</name>
<feature type="region of interest" description="Disordered" evidence="1">
    <location>
        <begin position="153"/>
        <end position="181"/>
    </location>
</feature>
<feature type="compositionally biased region" description="Basic residues" evidence="1">
    <location>
        <begin position="209"/>
        <end position="219"/>
    </location>
</feature>
<feature type="transmembrane region" description="Helical" evidence="2">
    <location>
        <begin position="123"/>
        <end position="142"/>
    </location>
</feature>
<sequence length="242" mass="25725">MEAEGGRVGGRQRRTASFLDVERHGGGHQVGDGPIGGRHDVQRPHAALHRHAHQHLARRPPPRRLAAAVAGRRRRRPGAEARRCPPRADEQVGHRLGPLLLQLLLVLPLLLCPCAPVERRGPLPLPAAAAAATGAAALVAVLRRRGKRRHRLLASSERRGDQTVAEGGSRSVAAGGRRGGQCEAEHGVVGARRGGDVLHHAQEGAGGFRVRRGGTRKSRGVREEATNNEAASDLSSAKALIF</sequence>
<feature type="compositionally biased region" description="Gly residues" evidence="1">
    <location>
        <begin position="27"/>
        <end position="36"/>
    </location>
</feature>
<evidence type="ECO:0000256" key="1">
    <source>
        <dbReference type="SAM" id="MobiDB-lite"/>
    </source>
</evidence>
<keyword evidence="2" id="KW-0472">Membrane</keyword>
<protein>
    <submittedName>
        <fullName evidence="3">Uncharacterized protein</fullName>
    </submittedName>
</protein>
<dbReference type="Proteomes" id="UP000636709">
    <property type="component" value="Unassembled WGS sequence"/>
</dbReference>
<feature type="region of interest" description="Disordered" evidence="1">
    <location>
        <begin position="1"/>
        <end position="37"/>
    </location>
</feature>
<reference evidence="3" key="1">
    <citation type="submission" date="2020-07" db="EMBL/GenBank/DDBJ databases">
        <title>Genome sequence and genetic diversity analysis of an under-domesticated orphan crop, white fonio (Digitaria exilis).</title>
        <authorList>
            <person name="Bennetzen J.L."/>
            <person name="Chen S."/>
            <person name="Ma X."/>
            <person name="Wang X."/>
            <person name="Yssel A.E.J."/>
            <person name="Chaluvadi S.R."/>
            <person name="Johnson M."/>
            <person name="Gangashetty P."/>
            <person name="Hamidou F."/>
            <person name="Sanogo M.D."/>
            <person name="Zwaenepoel A."/>
            <person name="Wallace J."/>
            <person name="Van De Peer Y."/>
            <person name="Van Deynze A."/>
        </authorList>
    </citation>
    <scope>NUCLEOTIDE SEQUENCE</scope>
    <source>
        <tissue evidence="3">Leaves</tissue>
    </source>
</reference>
<feature type="region of interest" description="Disordered" evidence="1">
    <location>
        <begin position="200"/>
        <end position="230"/>
    </location>
</feature>
<organism evidence="3 4">
    <name type="scientific">Digitaria exilis</name>
    <dbReference type="NCBI Taxonomy" id="1010633"/>
    <lineage>
        <taxon>Eukaryota</taxon>
        <taxon>Viridiplantae</taxon>
        <taxon>Streptophyta</taxon>
        <taxon>Embryophyta</taxon>
        <taxon>Tracheophyta</taxon>
        <taxon>Spermatophyta</taxon>
        <taxon>Magnoliopsida</taxon>
        <taxon>Liliopsida</taxon>
        <taxon>Poales</taxon>
        <taxon>Poaceae</taxon>
        <taxon>PACMAD clade</taxon>
        <taxon>Panicoideae</taxon>
        <taxon>Panicodae</taxon>
        <taxon>Paniceae</taxon>
        <taxon>Anthephorinae</taxon>
        <taxon>Digitaria</taxon>
    </lineage>
</organism>
<evidence type="ECO:0000313" key="3">
    <source>
        <dbReference type="EMBL" id="KAF8715478.1"/>
    </source>
</evidence>